<accession>A0A657LTP3</accession>
<evidence type="ECO:0000256" key="2">
    <source>
        <dbReference type="ARBA" id="ARBA00022598"/>
    </source>
</evidence>
<evidence type="ECO:0000256" key="8">
    <source>
        <dbReference type="ARBA" id="ARBA00037993"/>
    </source>
</evidence>
<dbReference type="SUPFAM" id="SSF52402">
    <property type="entry name" value="Adenine nucleotide alpha hydrolases-like"/>
    <property type="match status" value="1"/>
</dbReference>
<keyword evidence="12" id="KW-1185">Reference proteome</keyword>
<evidence type="ECO:0000256" key="4">
    <source>
        <dbReference type="ARBA" id="ARBA00022741"/>
    </source>
</evidence>
<keyword evidence="7" id="KW-0067">ATP-binding</keyword>
<keyword evidence="3" id="KW-0479">Metal-binding</keyword>
<comment type="caution">
    <text evidence="11">The sequence shown here is derived from an EMBL/GenBank/DDBJ whole genome shotgun (WGS) entry which is preliminary data.</text>
</comment>
<dbReference type="EMBL" id="LSRP01000078">
    <property type="protein sequence ID" value="OJF98036.1"/>
    <property type="molecule type" value="Genomic_DNA"/>
</dbReference>
<keyword evidence="4" id="KW-0547">Nucleotide-binding</keyword>
<dbReference type="Proteomes" id="UP000182661">
    <property type="component" value="Unassembled WGS sequence"/>
</dbReference>
<reference evidence="11 12" key="1">
    <citation type="submission" date="2016-02" db="EMBL/GenBank/DDBJ databases">
        <title>Genome sequencing of a beta-galactosidase producing bacteria Rhizobium sp. 59.</title>
        <authorList>
            <person name="Wang D."/>
            <person name="Kot W."/>
            <person name="Qin Y."/>
            <person name="Hansen L."/>
            <person name="Naqvi K."/>
            <person name="Rensing C."/>
        </authorList>
    </citation>
    <scope>NUCLEOTIDE SEQUENCE [LARGE SCALE GENOMIC DNA]</scope>
    <source>
        <strain evidence="11 12">59</strain>
    </source>
</reference>
<dbReference type="Pfam" id="PF06508">
    <property type="entry name" value="QueC"/>
    <property type="match status" value="1"/>
</dbReference>
<evidence type="ECO:0000256" key="5">
    <source>
        <dbReference type="ARBA" id="ARBA00022785"/>
    </source>
</evidence>
<evidence type="ECO:0000256" key="6">
    <source>
        <dbReference type="ARBA" id="ARBA00022833"/>
    </source>
</evidence>
<evidence type="ECO:0000256" key="9">
    <source>
        <dbReference type="ARBA" id="ARBA00039149"/>
    </source>
</evidence>
<dbReference type="InterPro" id="IPR018317">
    <property type="entry name" value="QueC"/>
</dbReference>
<evidence type="ECO:0000256" key="1">
    <source>
        <dbReference type="ARBA" id="ARBA00005061"/>
    </source>
</evidence>
<dbReference type="PANTHER" id="PTHR42914:SF1">
    <property type="entry name" value="7-CYANO-7-DEAZAGUANINE SYNTHASE"/>
    <property type="match status" value="1"/>
</dbReference>
<proteinExistence type="inferred from homology"/>
<comment type="pathway">
    <text evidence="1">Purine metabolism; 7-cyano-7-deazaguanine biosynthesis.</text>
</comment>
<comment type="similarity">
    <text evidence="8">Belongs to the QueC family.</text>
</comment>
<dbReference type="EC" id="6.3.4.20" evidence="9"/>
<dbReference type="GO" id="GO:0046872">
    <property type="term" value="F:metal ion binding"/>
    <property type="evidence" value="ECO:0007669"/>
    <property type="project" value="UniProtKB-KW"/>
</dbReference>
<dbReference type="PANTHER" id="PTHR42914">
    <property type="entry name" value="7-CYANO-7-DEAZAGUANINE SYNTHASE"/>
    <property type="match status" value="1"/>
</dbReference>
<dbReference type="Gene3D" id="3.40.50.620">
    <property type="entry name" value="HUPs"/>
    <property type="match status" value="1"/>
</dbReference>
<comment type="catalytic activity">
    <reaction evidence="10">
        <text>7-carboxy-7-carbaguanine + NH4(+) + 2 ATP = 7-cyano-7-carbaguanine + 2 AMP + 2 diphosphate + 2 H(+)</text>
        <dbReference type="Rhea" id="RHEA:27982"/>
        <dbReference type="ChEBI" id="CHEBI:15378"/>
        <dbReference type="ChEBI" id="CHEBI:28938"/>
        <dbReference type="ChEBI" id="CHEBI:30616"/>
        <dbReference type="ChEBI" id="CHEBI:33019"/>
        <dbReference type="ChEBI" id="CHEBI:45075"/>
        <dbReference type="ChEBI" id="CHEBI:61036"/>
        <dbReference type="ChEBI" id="CHEBI:456215"/>
        <dbReference type="EC" id="6.3.4.20"/>
    </reaction>
</comment>
<evidence type="ECO:0000256" key="10">
    <source>
        <dbReference type="ARBA" id="ARBA00047890"/>
    </source>
</evidence>
<name>A0A657LTP3_9HYPH</name>
<keyword evidence="2" id="KW-0436">Ligase</keyword>
<evidence type="ECO:0000313" key="11">
    <source>
        <dbReference type="EMBL" id="OJF98036.1"/>
    </source>
</evidence>
<protein>
    <recommendedName>
        <fullName evidence="9">7-cyano-7-deazaguanine synthase</fullName>
        <ecNumber evidence="9">6.3.4.20</ecNumber>
    </recommendedName>
</protein>
<evidence type="ECO:0000256" key="3">
    <source>
        <dbReference type="ARBA" id="ARBA00022723"/>
    </source>
</evidence>
<dbReference type="InterPro" id="IPR014729">
    <property type="entry name" value="Rossmann-like_a/b/a_fold"/>
</dbReference>
<evidence type="ECO:0000256" key="7">
    <source>
        <dbReference type="ARBA" id="ARBA00022840"/>
    </source>
</evidence>
<organism evidence="11 12">
    <name type="scientific">Pararhizobium antarcticum</name>
    <dbReference type="NCBI Taxonomy" id="1798805"/>
    <lineage>
        <taxon>Bacteria</taxon>
        <taxon>Pseudomonadati</taxon>
        <taxon>Pseudomonadota</taxon>
        <taxon>Alphaproteobacteria</taxon>
        <taxon>Hyphomicrobiales</taxon>
        <taxon>Rhizobiaceae</taxon>
        <taxon>Rhizobium/Agrobacterium group</taxon>
        <taxon>Pararhizobium</taxon>
    </lineage>
</organism>
<dbReference type="OrthoDB" id="9789567at2"/>
<dbReference type="GO" id="GO:0008616">
    <property type="term" value="P:tRNA queuosine(34) biosynthetic process"/>
    <property type="evidence" value="ECO:0007669"/>
    <property type="project" value="UniProtKB-KW"/>
</dbReference>
<keyword evidence="6" id="KW-0862">Zinc</keyword>
<dbReference type="RefSeq" id="WP_071832696.1">
    <property type="nucleotide sequence ID" value="NZ_LSRP01000078.1"/>
</dbReference>
<gene>
    <name evidence="11" type="ORF">AX760_15250</name>
</gene>
<keyword evidence="5" id="KW-0671">Queuosine biosynthesis</keyword>
<dbReference type="GO" id="GO:0005524">
    <property type="term" value="F:ATP binding"/>
    <property type="evidence" value="ECO:0007669"/>
    <property type="project" value="UniProtKB-KW"/>
</dbReference>
<sequence length="620" mass="69339">MKQHLVECGVNAPASEGAIAMNVQGPSKNVNLRIDYISRTMLGNLPDLLIDLLEIASYVYCADQRLDRGTDKLSKYGENWRRSLKFLIPVRELLVWQDSEVQEALIDTLGFLSDDAYSFEFRQAMAPVQPKELYFHDLIDPEDEHDGVALFSGGIDSFAGAVTDLVANGRSLTLVGHYSSTKVRNVQEHLIAELKRRGHEHRLSFIPVWVSNENVTAREYTQRTRSFLFACLGLVVARMSGKDAFSFYENGVVSINLPLAGDVIGGRATRTTHPKVLRGLERLFSLLLERQIRIQTPLQWLTKTEVTQLIEAGGMVDLLSKTASCTRPRKWNEKQKHCGLCSQCIDRRFGILAAGLGNYEASDLYMNDLLLANRDDGDELRMALAYVTLFKKVSATPKERFLVDFSEIVSAVGHFPDMPASEAGDRLYDLFQRHAKAVEDVISSAVKEHSTALYRNEIPPASLLAACYSRKVVEQTPPSNYDAEAKAFMDRLSTPILEFAFDKDQKRVHFRGGLALDGTNFKLVSALMDAFRLAKTKRSEVPYLPAPDLATALNISEQAMRTQVKRLRDAIEPLAVSMGIPMGQDTFIETKERSGYRINPLCREISVADILDPTPPRDSA</sequence>
<evidence type="ECO:0000313" key="12">
    <source>
        <dbReference type="Proteomes" id="UP000182661"/>
    </source>
</evidence>
<dbReference type="AlphaFoldDB" id="A0A657LTP3"/>
<dbReference type="GO" id="GO:0016874">
    <property type="term" value="F:ligase activity"/>
    <property type="evidence" value="ECO:0007669"/>
    <property type="project" value="UniProtKB-KW"/>
</dbReference>